<name>A0A6J7XLT0_9CAUD</name>
<reference evidence="1" key="1">
    <citation type="submission" date="2020-05" db="EMBL/GenBank/DDBJ databases">
        <authorList>
            <person name="Chiriac C."/>
            <person name="Salcher M."/>
            <person name="Ghai R."/>
            <person name="Kavagutti S V."/>
        </authorList>
    </citation>
    <scope>NUCLEOTIDE SEQUENCE</scope>
</reference>
<protein>
    <recommendedName>
        <fullName evidence="2">DUF2800 domain-containing protein</fullName>
    </recommendedName>
</protein>
<dbReference type="InterPro" id="IPR021229">
    <property type="entry name" value="DUF2800"/>
</dbReference>
<gene>
    <name evidence="1" type="ORF">UFOVP162_10</name>
</gene>
<evidence type="ECO:0000313" key="1">
    <source>
        <dbReference type="EMBL" id="CAB5238190.1"/>
    </source>
</evidence>
<organism evidence="1">
    <name type="scientific">uncultured Caudovirales phage</name>
    <dbReference type="NCBI Taxonomy" id="2100421"/>
    <lineage>
        <taxon>Viruses</taxon>
        <taxon>Duplodnaviria</taxon>
        <taxon>Heunggongvirae</taxon>
        <taxon>Uroviricota</taxon>
        <taxon>Caudoviricetes</taxon>
        <taxon>Peduoviridae</taxon>
        <taxon>Maltschvirus</taxon>
        <taxon>Maltschvirus maltsch</taxon>
    </lineage>
</organism>
<sequence>MQHSSIVGGSTAKRVINCPGSVALVAKMPPKPSSKYADEGTLLHNVIAEIVMSGNKPEHYLGTKYEDQTLTQELIDDKLKPALAALDQIDPKQEMEIEAETSVNFGDLLPGVFGSTDLIGRLGNRAVVLDWKFGDGVAVEVEENPQLMFYAAAAMRTPAAQWAFENATEIEMVIVQPPAVKRWVTTPERIAAFELQLVQAVKASEKPNAKLEVGDHCRWCAAKPVCPQMTGAVDRALQTKLQAIDTQMLGSYLANADMLEQWITDLRALAFAMLESGAPVPGYKLVAKRATRSWTDEEKAALALFAFGLTESEVMEISVISPAKAEKALKKRKISLPDDLVVAISSGNTLASVDDPRPEVILLGKQLTAALSKLQ</sequence>
<dbReference type="Pfam" id="PF10926">
    <property type="entry name" value="DUF2800"/>
    <property type="match status" value="1"/>
</dbReference>
<dbReference type="EMBL" id="LR798453">
    <property type="protein sequence ID" value="CAB5238190.1"/>
    <property type="molecule type" value="Genomic_DNA"/>
</dbReference>
<evidence type="ECO:0008006" key="2">
    <source>
        <dbReference type="Google" id="ProtNLM"/>
    </source>
</evidence>
<accession>A0A6J7XLT0</accession>
<dbReference type="Gene3D" id="3.90.320.10">
    <property type="match status" value="1"/>
</dbReference>
<proteinExistence type="predicted"/>
<dbReference type="InterPro" id="IPR011604">
    <property type="entry name" value="PDDEXK-like_dom_sf"/>
</dbReference>